<dbReference type="EMBL" id="MBFU01000684">
    <property type="protein sequence ID" value="PVZ97901.1"/>
    <property type="molecule type" value="Genomic_DNA"/>
</dbReference>
<evidence type="ECO:0000256" key="1">
    <source>
        <dbReference type="SAM" id="MobiDB-lite"/>
    </source>
</evidence>
<dbReference type="Proteomes" id="UP000245591">
    <property type="component" value="Unassembled WGS sequence"/>
</dbReference>
<sequence>MYSDSGVGMPPALPTGTTSTTSPPLRTPLSPQGSRPETCVCTASSCLPSSRMFPQACLPPLSPSLGSPACRLQAFRPPASPLPDYSPPSPPL</sequence>
<feature type="compositionally biased region" description="Pro residues" evidence="1">
    <location>
        <begin position="78"/>
        <end position="92"/>
    </location>
</feature>
<gene>
    <name evidence="2" type="ORF">BB558_006129</name>
</gene>
<evidence type="ECO:0000313" key="2">
    <source>
        <dbReference type="EMBL" id="PVZ97901.1"/>
    </source>
</evidence>
<organism evidence="2 3">
    <name type="scientific">Smittium angustum</name>
    <dbReference type="NCBI Taxonomy" id="133377"/>
    <lineage>
        <taxon>Eukaryota</taxon>
        <taxon>Fungi</taxon>
        <taxon>Fungi incertae sedis</taxon>
        <taxon>Zoopagomycota</taxon>
        <taxon>Kickxellomycotina</taxon>
        <taxon>Harpellomycetes</taxon>
        <taxon>Harpellales</taxon>
        <taxon>Legeriomycetaceae</taxon>
        <taxon>Smittium</taxon>
    </lineage>
</organism>
<accession>A0A2U1IYL1</accession>
<reference evidence="2 3" key="1">
    <citation type="journal article" date="2018" name="MBio">
        <title>Comparative Genomics Reveals the Core Gene Toolbox for the Fungus-Insect Symbiosis.</title>
        <authorList>
            <person name="Wang Y."/>
            <person name="Stata M."/>
            <person name="Wang W."/>
            <person name="Stajich J.E."/>
            <person name="White M.M."/>
            <person name="Moncalvo J.M."/>
        </authorList>
    </citation>
    <scope>NUCLEOTIDE SEQUENCE [LARGE SCALE GENOMIC DNA]</scope>
    <source>
        <strain evidence="2 3">AUS-126-30</strain>
    </source>
</reference>
<feature type="region of interest" description="Disordered" evidence="1">
    <location>
        <begin position="68"/>
        <end position="92"/>
    </location>
</feature>
<evidence type="ECO:0000313" key="3">
    <source>
        <dbReference type="Proteomes" id="UP000245591"/>
    </source>
</evidence>
<feature type="region of interest" description="Disordered" evidence="1">
    <location>
        <begin position="1"/>
        <end position="38"/>
    </location>
</feature>
<dbReference type="AlphaFoldDB" id="A0A2U1IYL1"/>
<comment type="caution">
    <text evidence="2">The sequence shown here is derived from an EMBL/GenBank/DDBJ whole genome shotgun (WGS) entry which is preliminary data.</text>
</comment>
<keyword evidence="3" id="KW-1185">Reference proteome</keyword>
<name>A0A2U1IYL1_SMIAN</name>
<protein>
    <submittedName>
        <fullName evidence="2">Uncharacterized protein</fullName>
    </submittedName>
</protein>
<proteinExistence type="predicted"/>
<feature type="compositionally biased region" description="Low complexity" evidence="1">
    <location>
        <begin position="14"/>
        <end position="31"/>
    </location>
</feature>